<keyword evidence="2" id="KW-1185">Reference proteome</keyword>
<sequence length="207" mass="23247">MCGGKLVGGAVPFSKLKNMGNWTSDHLCKGHGSTHVCSCCAEIRNCREQQNTAKNGYAVSLERGLELFMSPEDAYSFLQNLPEPPFAVVFIARYTNTPIAPLLAANYDKENITILMYFSKSREVKIGGRTHKSPAEEYYYLHVTPSELIKKVSLCRKKKEELCSAPLFVEACLSDPQWAAVAWLAGYKNSEIYNFKINVKEESLVYE</sequence>
<dbReference type="STRING" id="520764.AN618_22400"/>
<proteinExistence type="predicted"/>
<organism evidence="1 2">
    <name type="scientific">Fervidicola ferrireducens</name>
    <dbReference type="NCBI Taxonomy" id="520764"/>
    <lineage>
        <taxon>Bacteria</taxon>
        <taxon>Bacillati</taxon>
        <taxon>Bacillota</taxon>
        <taxon>Clostridia</taxon>
        <taxon>Thermosediminibacterales</taxon>
        <taxon>Thermosediminibacteraceae</taxon>
        <taxon>Fervidicola</taxon>
    </lineage>
</organism>
<name>A0A140L218_9FIRM</name>
<comment type="caution">
    <text evidence="1">The sequence shown here is derived from an EMBL/GenBank/DDBJ whole genome shotgun (WGS) entry which is preliminary data.</text>
</comment>
<dbReference type="InParanoid" id="A0A140L218"/>
<evidence type="ECO:0000313" key="1">
    <source>
        <dbReference type="EMBL" id="KXG74593.1"/>
    </source>
</evidence>
<reference evidence="1 2" key="1">
    <citation type="submission" date="2015-12" db="EMBL/GenBank/DDBJ databases">
        <title>Draft genome sequnece of Fervidicola ferrireducens strain Y170.</title>
        <authorList>
            <person name="Patel B.K."/>
        </authorList>
    </citation>
    <scope>NUCLEOTIDE SEQUENCE [LARGE SCALE GENOMIC DNA]</scope>
    <source>
        <strain evidence="1 2">Y170</strain>
    </source>
</reference>
<accession>A0A140L218</accession>
<dbReference type="AlphaFoldDB" id="A0A140L218"/>
<evidence type="ECO:0000313" key="2">
    <source>
        <dbReference type="Proteomes" id="UP000070427"/>
    </source>
</evidence>
<protein>
    <submittedName>
        <fullName evidence="1">Uncharacterized protein</fullName>
    </submittedName>
</protein>
<dbReference type="EMBL" id="LOED01000044">
    <property type="protein sequence ID" value="KXG74593.1"/>
    <property type="molecule type" value="Genomic_DNA"/>
</dbReference>
<dbReference type="Proteomes" id="UP000070427">
    <property type="component" value="Unassembled WGS sequence"/>
</dbReference>
<gene>
    <name evidence="1" type="ORF">AN618_22400</name>
</gene>